<dbReference type="EMBL" id="MFQE01000047">
    <property type="protein sequence ID" value="OGH70407.1"/>
    <property type="molecule type" value="Genomic_DNA"/>
</dbReference>
<dbReference type="PANTHER" id="PTHR44591">
    <property type="entry name" value="STRESS RESPONSE REGULATOR PROTEIN 1"/>
    <property type="match status" value="1"/>
</dbReference>
<evidence type="ECO:0000313" key="5">
    <source>
        <dbReference type="Proteomes" id="UP000177457"/>
    </source>
</evidence>
<evidence type="ECO:0000313" key="4">
    <source>
        <dbReference type="EMBL" id="OGH70407.1"/>
    </source>
</evidence>
<dbReference type="SUPFAM" id="SSF52172">
    <property type="entry name" value="CheY-like"/>
    <property type="match status" value="1"/>
</dbReference>
<evidence type="ECO:0000256" key="1">
    <source>
        <dbReference type="ARBA" id="ARBA00022553"/>
    </source>
</evidence>
<gene>
    <name evidence="4" type="ORF">A3C90_00615</name>
</gene>
<evidence type="ECO:0000256" key="2">
    <source>
        <dbReference type="PROSITE-ProRule" id="PRU00169"/>
    </source>
</evidence>
<feature type="domain" description="Response regulatory" evidence="3">
    <location>
        <begin position="6"/>
        <end position="125"/>
    </location>
</feature>
<keyword evidence="1 2" id="KW-0597">Phosphoprotein</keyword>
<dbReference type="SMART" id="SM00448">
    <property type="entry name" value="REC"/>
    <property type="match status" value="1"/>
</dbReference>
<feature type="modified residue" description="4-aspartylphosphate" evidence="2">
    <location>
        <position position="56"/>
    </location>
</feature>
<dbReference type="PANTHER" id="PTHR44591:SF3">
    <property type="entry name" value="RESPONSE REGULATORY DOMAIN-CONTAINING PROTEIN"/>
    <property type="match status" value="1"/>
</dbReference>
<accession>A0A1F6MFG5</accession>
<organism evidence="4 5">
    <name type="scientific">Candidatus Magasanikbacteria bacterium RIFCSPHIGHO2_02_FULL_51_14</name>
    <dbReference type="NCBI Taxonomy" id="1798683"/>
    <lineage>
        <taxon>Bacteria</taxon>
        <taxon>Candidatus Magasanikiibacteriota</taxon>
    </lineage>
</organism>
<dbReference type="InterPro" id="IPR050595">
    <property type="entry name" value="Bact_response_regulator"/>
</dbReference>
<sequence length="131" mass="14962">MSKNHTILIVEDERPLLRAIKKKFELHGFDVVTAISAKQALSYLKDIPEIEVIWLDHYLFGKGDGIDFMASIRKKNSGWQNIPVFVVSNTASSDKISSYMKLGAKDYYVKADHTLEEIVVEIKKFLGKKKM</sequence>
<dbReference type="Pfam" id="PF00072">
    <property type="entry name" value="Response_reg"/>
    <property type="match status" value="1"/>
</dbReference>
<name>A0A1F6MFG5_9BACT</name>
<evidence type="ECO:0000259" key="3">
    <source>
        <dbReference type="PROSITE" id="PS50110"/>
    </source>
</evidence>
<dbReference type="Gene3D" id="3.40.50.2300">
    <property type="match status" value="1"/>
</dbReference>
<dbReference type="Proteomes" id="UP000177457">
    <property type="component" value="Unassembled WGS sequence"/>
</dbReference>
<comment type="caution">
    <text evidence="4">The sequence shown here is derived from an EMBL/GenBank/DDBJ whole genome shotgun (WGS) entry which is preliminary data.</text>
</comment>
<dbReference type="CDD" id="cd00156">
    <property type="entry name" value="REC"/>
    <property type="match status" value="1"/>
</dbReference>
<dbReference type="PROSITE" id="PS50110">
    <property type="entry name" value="RESPONSE_REGULATORY"/>
    <property type="match status" value="1"/>
</dbReference>
<dbReference type="STRING" id="1798683.A3C90_00615"/>
<dbReference type="AlphaFoldDB" id="A0A1F6MFG5"/>
<dbReference type="GO" id="GO:0000160">
    <property type="term" value="P:phosphorelay signal transduction system"/>
    <property type="evidence" value="ECO:0007669"/>
    <property type="project" value="InterPro"/>
</dbReference>
<dbReference type="InterPro" id="IPR011006">
    <property type="entry name" value="CheY-like_superfamily"/>
</dbReference>
<dbReference type="InterPro" id="IPR001789">
    <property type="entry name" value="Sig_transdc_resp-reg_receiver"/>
</dbReference>
<proteinExistence type="predicted"/>
<protein>
    <recommendedName>
        <fullName evidence="3">Response regulatory domain-containing protein</fullName>
    </recommendedName>
</protein>
<reference evidence="4 5" key="1">
    <citation type="journal article" date="2016" name="Nat. Commun.">
        <title>Thousands of microbial genomes shed light on interconnected biogeochemical processes in an aquifer system.</title>
        <authorList>
            <person name="Anantharaman K."/>
            <person name="Brown C.T."/>
            <person name="Hug L.A."/>
            <person name="Sharon I."/>
            <person name="Castelle C.J."/>
            <person name="Probst A.J."/>
            <person name="Thomas B.C."/>
            <person name="Singh A."/>
            <person name="Wilkins M.J."/>
            <person name="Karaoz U."/>
            <person name="Brodie E.L."/>
            <person name="Williams K.H."/>
            <person name="Hubbard S.S."/>
            <person name="Banfield J.F."/>
        </authorList>
    </citation>
    <scope>NUCLEOTIDE SEQUENCE [LARGE SCALE GENOMIC DNA]</scope>
</reference>